<name>A0A367WXQ8_9PROT</name>
<reference evidence="1 2" key="1">
    <citation type="submission" date="2014-07" db="EMBL/GenBank/DDBJ databases">
        <title>Draft genome sequence of Thalassospira profundimaris PR54-5.</title>
        <authorList>
            <person name="Lai Q."/>
            <person name="Shao Z."/>
        </authorList>
    </citation>
    <scope>NUCLEOTIDE SEQUENCE [LARGE SCALE GENOMIC DNA]</scope>
    <source>
        <strain evidence="1 2">PR54-5</strain>
    </source>
</reference>
<evidence type="ECO:0000313" key="1">
    <source>
        <dbReference type="EMBL" id="RCK46233.1"/>
    </source>
</evidence>
<sequence>MRFRLFFGIIAALFFVDGFGADARSSEQKRTIRIPVQQADLDGLNDCILSRSDDCRKCRQPNQSNLSLMNYTLLREALSEGGFEAEVQPVHSPNSERSRKMILSGQADIKTDWIFNISVDEGALQTEPVFLSGEIEKGLYARRNLITPDRQLNIQDIRNLRAVGIRSWRLDWQVLESLSLASLSTAATTKQMFALIDAGRADFTLLEFSSQEDMGRQVDSIWLYPIQGVKISLPATQHFMVSASLRDSGMVVDALNRGIKRLRESGFIQRCLVNSGVINPAVAYWQTLNATASETITKQAPTVSTQ</sequence>
<gene>
    <name evidence="1" type="ORF">TH30_10500</name>
</gene>
<dbReference type="RefSeq" id="WP_114097973.1">
    <property type="nucleotide sequence ID" value="NZ_JPWI01000005.1"/>
</dbReference>
<evidence type="ECO:0008006" key="3">
    <source>
        <dbReference type="Google" id="ProtNLM"/>
    </source>
</evidence>
<accession>A0A367WXQ8</accession>
<protein>
    <recommendedName>
        <fullName evidence="3">Solute-binding protein family 3/N-terminal domain-containing protein</fullName>
    </recommendedName>
</protein>
<comment type="caution">
    <text evidence="1">The sequence shown here is derived from an EMBL/GenBank/DDBJ whole genome shotgun (WGS) entry which is preliminary data.</text>
</comment>
<dbReference type="AlphaFoldDB" id="A0A367WXQ8"/>
<dbReference type="EMBL" id="JPWI01000005">
    <property type="protein sequence ID" value="RCK46233.1"/>
    <property type="molecule type" value="Genomic_DNA"/>
</dbReference>
<dbReference type="Proteomes" id="UP000252255">
    <property type="component" value="Unassembled WGS sequence"/>
</dbReference>
<dbReference type="SUPFAM" id="SSF53850">
    <property type="entry name" value="Periplasmic binding protein-like II"/>
    <property type="match status" value="1"/>
</dbReference>
<dbReference type="OrthoDB" id="5452199at2"/>
<evidence type="ECO:0000313" key="2">
    <source>
        <dbReference type="Proteomes" id="UP000252255"/>
    </source>
</evidence>
<proteinExistence type="predicted"/>
<organism evidence="1 2">
    <name type="scientific">Thalassospira profundimaris</name>
    <dbReference type="NCBI Taxonomy" id="502049"/>
    <lineage>
        <taxon>Bacteria</taxon>
        <taxon>Pseudomonadati</taxon>
        <taxon>Pseudomonadota</taxon>
        <taxon>Alphaproteobacteria</taxon>
        <taxon>Rhodospirillales</taxon>
        <taxon>Thalassospiraceae</taxon>
        <taxon>Thalassospira</taxon>
    </lineage>
</organism>